<dbReference type="PIRSF" id="PIRSF032131">
    <property type="entry name" value="UCP032131"/>
    <property type="match status" value="1"/>
</dbReference>
<dbReference type="AlphaFoldDB" id="A0A0H3C6Q1"/>
<dbReference type="PhylomeDB" id="A0A0H3C6Q1"/>
<keyword evidence="2" id="KW-1185">Reference proteome</keyword>
<dbReference type="InterPro" id="IPR009562">
    <property type="entry name" value="DUF1178"/>
</dbReference>
<evidence type="ECO:0008006" key="3">
    <source>
        <dbReference type="Google" id="ProtNLM"/>
    </source>
</evidence>
<dbReference type="GeneID" id="7329910"/>
<dbReference type="KEGG" id="ccs:CCNA_00870"/>
<accession>A0A0H3C6Q1</accession>
<protein>
    <recommendedName>
        <fullName evidence="3">DUF1178 domain-containing protein</fullName>
    </recommendedName>
</protein>
<reference evidence="1 2" key="1">
    <citation type="journal article" date="2010" name="J. Bacteriol.">
        <title>The genetic basis of laboratory adaptation in Caulobacter crescentus.</title>
        <authorList>
            <person name="Marks M.E."/>
            <person name="Castro-Rojas C.M."/>
            <person name="Teiling C."/>
            <person name="Du L."/>
            <person name="Kapatral V."/>
            <person name="Walunas T.L."/>
            <person name="Crosson S."/>
        </authorList>
    </citation>
    <scope>NUCLEOTIDE SEQUENCE [LARGE SCALE GENOMIC DNA]</scope>
    <source>
        <strain evidence="2">NA1000 / CB15N</strain>
    </source>
</reference>
<dbReference type="Pfam" id="PF06676">
    <property type="entry name" value="DUF1178"/>
    <property type="match status" value="1"/>
</dbReference>
<dbReference type="EMBL" id="CP001340">
    <property type="protein sequence ID" value="ACL94335.1"/>
    <property type="molecule type" value="Genomic_DNA"/>
</dbReference>
<evidence type="ECO:0000313" key="1">
    <source>
        <dbReference type="EMBL" id="ACL94335.1"/>
    </source>
</evidence>
<evidence type="ECO:0000313" key="2">
    <source>
        <dbReference type="Proteomes" id="UP000001364"/>
    </source>
</evidence>
<dbReference type="PATRIC" id="fig|565050.3.peg.857"/>
<dbReference type="OrthoDB" id="9799894at2"/>
<name>A0A0H3C6Q1_CAUVN</name>
<dbReference type="HOGENOM" id="CLU_112041_1_0_5"/>
<organism evidence="1 2">
    <name type="scientific">Caulobacter vibrioides (strain NA1000 / CB15N)</name>
    <name type="common">Caulobacter crescentus</name>
    <dbReference type="NCBI Taxonomy" id="565050"/>
    <lineage>
        <taxon>Bacteria</taxon>
        <taxon>Pseudomonadati</taxon>
        <taxon>Pseudomonadota</taxon>
        <taxon>Alphaproteobacteria</taxon>
        <taxon>Caulobacterales</taxon>
        <taxon>Caulobacteraceae</taxon>
        <taxon>Caulobacter</taxon>
    </lineage>
</organism>
<proteinExistence type="predicted"/>
<gene>
    <name evidence="1" type="ordered locus">CCNA_00870</name>
</gene>
<dbReference type="Proteomes" id="UP000001364">
    <property type="component" value="Chromosome"/>
</dbReference>
<dbReference type="RefSeq" id="YP_002516243.1">
    <property type="nucleotide sequence ID" value="NC_011916.1"/>
</dbReference>
<dbReference type="RefSeq" id="WP_010918712.1">
    <property type="nucleotide sequence ID" value="NC_011916.1"/>
</dbReference>
<sequence>MIKYALRCDRTHEFEGWFGSSADYDDQAARGLVECPVCGSTGVSKQIMAPAIAGTKAQRSAEPAVDPKMREMMMTAMGEVRRHVEENFDYVGDAFAKEARAIHEGASEERGIYGEASPAEVKALVEDGVKVAPLPPGPPKKTDVN</sequence>